<gene>
    <name evidence="1" type="ORF">PMAYCL1PPCAC_07212</name>
</gene>
<dbReference type="EMBL" id="BTRK01000002">
    <property type="protein sequence ID" value="GMR37017.1"/>
    <property type="molecule type" value="Genomic_DNA"/>
</dbReference>
<dbReference type="AlphaFoldDB" id="A0AAN4ZFQ4"/>
<reference evidence="2" key="1">
    <citation type="submission" date="2022-10" db="EMBL/GenBank/DDBJ databases">
        <title>Genome assembly of Pristionchus species.</title>
        <authorList>
            <person name="Yoshida K."/>
            <person name="Sommer R.J."/>
        </authorList>
    </citation>
    <scope>NUCLEOTIDE SEQUENCE [LARGE SCALE GENOMIC DNA]</scope>
    <source>
        <strain evidence="2">RS5460</strain>
    </source>
</reference>
<sequence length="156" mass="17725">MYTLTYTGCIFCLCTVDTLVGIGDVEEEILLVMYLVQLSHRRHRLRDDVVDEEEEGVLRTEMDSLPDEEVELSDSEIRRDKILLLVQIPQSALGSLLDDDGDAIGVLPSDLVPLRLSLLEIILLLVDPLHNDTLAEEIKDHIGRSENKEEERESRE</sequence>
<keyword evidence="2" id="KW-1185">Reference proteome</keyword>
<comment type="caution">
    <text evidence="1">The sequence shown here is derived from an EMBL/GenBank/DDBJ whole genome shotgun (WGS) entry which is preliminary data.</text>
</comment>
<organism evidence="1 2">
    <name type="scientific">Pristionchus mayeri</name>
    <dbReference type="NCBI Taxonomy" id="1317129"/>
    <lineage>
        <taxon>Eukaryota</taxon>
        <taxon>Metazoa</taxon>
        <taxon>Ecdysozoa</taxon>
        <taxon>Nematoda</taxon>
        <taxon>Chromadorea</taxon>
        <taxon>Rhabditida</taxon>
        <taxon>Rhabditina</taxon>
        <taxon>Diplogasteromorpha</taxon>
        <taxon>Diplogasteroidea</taxon>
        <taxon>Neodiplogasteridae</taxon>
        <taxon>Pristionchus</taxon>
    </lineage>
</organism>
<protein>
    <submittedName>
        <fullName evidence="1">Uncharacterized protein</fullName>
    </submittedName>
</protein>
<evidence type="ECO:0000313" key="2">
    <source>
        <dbReference type="Proteomes" id="UP001328107"/>
    </source>
</evidence>
<proteinExistence type="predicted"/>
<name>A0AAN4ZFQ4_9BILA</name>
<accession>A0AAN4ZFQ4</accession>
<evidence type="ECO:0000313" key="1">
    <source>
        <dbReference type="EMBL" id="GMR37017.1"/>
    </source>
</evidence>
<dbReference type="Proteomes" id="UP001328107">
    <property type="component" value="Unassembled WGS sequence"/>
</dbReference>